<protein>
    <submittedName>
        <fullName evidence="1">Uncharacterized protein</fullName>
    </submittedName>
</protein>
<sequence>MAPNPFLCLRAVFCPTYWFNRGERIHGSISCEQHWDSPVPGTYKFFPGHGWHLIHPDGHENEKDKAPAALVYCRILHRYMFESELEGRCRWFSAPLHKGGRPERLRFFLLDDGVHWVAGWDAQDRFIPGPYPKWWLDEDGHTMHRGASPPTSADVSRCSSLVAGKLG</sequence>
<proteinExistence type="predicted"/>
<evidence type="ECO:0000313" key="1">
    <source>
        <dbReference type="EMBL" id="KAJ5102116.1"/>
    </source>
</evidence>
<keyword evidence="2" id="KW-1185">Reference proteome</keyword>
<organism evidence="1 2">
    <name type="scientific">Penicillium alfredii</name>
    <dbReference type="NCBI Taxonomy" id="1506179"/>
    <lineage>
        <taxon>Eukaryota</taxon>
        <taxon>Fungi</taxon>
        <taxon>Dikarya</taxon>
        <taxon>Ascomycota</taxon>
        <taxon>Pezizomycotina</taxon>
        <taxon>Eurotiomycetes</taxon>
        <taxon>Eurotiomycetidae</taxon>
        <taxon>Eurotiales</taxon>
        <taxon>Aspergillaceae</taxon>
        <taxon>Penicillium</taxon>
    </lineage>
</organism>
<gene>
    <name evidence="1" type="ORF">NUU61_004338</name>
</gene>
<dbReference type="AlphaFoldDB" id="A0A9W9FKY3"/>
<reference evidence="1" key="2">
    <citation type="journal article" date="2023" name="IMA Fungus">
        <title>Comparative genomic study of the Penicillium genus elucidates a diverse pangenome and 15 lateral gene transfer events.</title>
        <authorList>
            <person name="Petersen C."/>
            <person name="Sorensen T."/>
            <person name="Nielsen M.R."/>
            <person name="Sondergaard T.E."/>
            <person name="Sorensen J.L."/>
            <person name="Fitzpatrick D.A."/>
            <person name="Frisvad J.C."/>
            <person name="Nielsen K.L."/>
        </authorList>
    </citation>
    <scope>NUCLEOTIDE SEQUENCE</scope>
    <source>
        <strain evidence="1">IBT 34128</strain>
    </source>
</reference>
<reference evidence="1" key="1">
    <citation type="submission" date="2022-11" db="EMBL/GenBank/DDBJ databases">
        <authorList>
            <person name="Petersen C."/>
        </authorList>
    </citation>
    <scope>NUCLEOTIDE SEQUENCE</scope>
    <source>
        <strain evidence="1">IBT 34128</strain>
    </source>
</reference>
<name>A0A9W9FKY3_9EURO</name>
<dbReference type="OrthoDB" id="3880384at2759"/>
<accession>A0A9W9FKY3</accession>
<dbReference type="EMBL" id="JAPMSZ010000005">
    <property type="protein sequence ID" value="KAJ5102116.1"/>
    <property type="molecule type" value="Genomic_DNA"/>
</dbReference>
<dbReference type="RefSeq" id="XP_056512947.1">
    <property type="nucleotide sequence ID" value="XM_056654920.1"/>
</dbReference>
<dbReference type="GeneID" id="81394088"/>
<dbReference type="Proteomes" id="UP001141434">
    <property type="component" value="Unassembled WGS sequence"/>
</dbReference>
<evidence type="ECO:0000313" key="2">
    <source>
        <dbReference type="Proteomes" id="UP001141434"/>
    </source>
</evidence>
<comment type="caution">
    <text evidence="1">The sequence shown here is derived from an EMBL/GenBank/DDBJ whole genome shotgun (WGS) entry which is preliminary data.</text>
</comment>